<dbReference type="Pfam" id="PF01116">
    <property type="entry name" value="F_bP_aldolase"/>
    <property type="match status" value="1"/>
</dbReference>
<dbReference type="RefSeq" id="WP_046327682.1">
    <property type="nucleotide sequence ID" value="NZ_CP084389.1"/>
</dbReference>
<feature type="binding site" evidence="3">
    <location>
        <position position="133"/>
    </location>
    <ligand>
        <name>Zn(2+)</name>
        <dbReference type="ChEBI" id="CHEBI:29105"/>
        <label>2</label>
    </ligand>
</feature>
<dbReference type="AlphaFoldDB" id="A0AA47GGP5"/>
<keyword evidence="3" id="KW-0479">Metal-binding</keyword>
<keyword evidence="3" id="KW-0862">Zinc</keyword>
<dbReference type="EMBL" id="CP084389">
    <property type="protein sequence ID" value="UZX29480.1"/>
    <property type="molecule type" value="Genomic_DNA"/>
</dbReference>
<dbReference type="InterPro" id="IPR050246">
    <property type="entry name" value="Class_II_FBP_aldolase"/>
</dbReference>
<organism evidence="4 5">
    <name type="scientific">Lactobacillus helsingborgensis</name>
    <dbReference type="NCBI Taxonomy" id="1218494"/>
    <lineage>
        <taxon>Bacteria</taxon>
        <taxon>Bacillati</taxon>
        <taxon>Bacillota</taxon>
        <taxon>Bacilli</taxon>
        <taxon>Lactobacillales</taxon>
        <taxon>Lactobacillaceae</taxon>
        <taxon>Lactobacillus</taxon>
    </lineage>
</organism>
<dbReference type="GO" id="GO:0005975">
    <property type="term" value="P:carbohydrate metabolic process"/>
    <property type="evidence" value="ECO:0007669"/>
    <property type="project" value="InterPro"/>
</dbReference>
<comment type="cofactor">
    <cofactor evidence="3">
        <name>Zn(2+)</name>
        <dbReference type="ChEBI" id="CHEBI:29105"/>
    </cofactor>
    <text evidence="3">Binds 2 Zn(2+) ions per subunit. One is catalytic and the other provides a structural contribution.</text>
</comment>
<evidence type="ECO:0000256" key="1">
    <source>
        <dbReference type="PIRSR" id="PIRSR001359-1"/>
    </source>
</evidence>
<dbReference type="NCBIfam" id="TIGR00167">
    <property type="entry name" value="cbbA"/>
    <property type="match status" value="1"/>
</dbReference>
<sequence>MLISANEILNSAKKGGYAFPHFNYWDELSIRAELAAAENKKLPIILAWAEKHESRLDINEALSLGKFYGERAHVPVVLHLDHGTDPELVKWGAAHGFTSVMIDASNEEFSKNVQITKDVVDYCHSLGVVVEAEIGHVGTNASDDNTIYTEVAAATKFVSETNVDSLAVSIGTSHGVYQQGTPKLNFARIKELRDAVAVPLVCHGGSSSGDANLKKAAASGITKINIFTDLANAALNVAKENDYPSLFDLLAAQEKAVCSLAEHYYDVFDTAKYSF</sequence>
<proteinExistence type="predicted"/>
<feature type="binding site" evidence="3">
    <location>
        <position position="103"/>
    </location>
    <ligand>
        <name>Zn(2+)</name>
        <dbReference type="ChEBI" id="CHEBI:29105"/>
        <label>2</label>
    </ligand>
</feature>
<reference evidence="4" key="1">
    <citation type="submission" date="2021-09" db="EMBL/GenBank/DDBJ databases">
        <title>Lactobacillus species from Apis mellifera, Switzerland.</title>
        <authorList>
            <person name="Pfister J."/>
            <person name="Brown A."/>
            <person name="Neumann P."/>
            <person name="Collaud A."/>
            <person name="Retschnig G."/>
            <person name="Perreten V."/>
        </authorList>
    </citation>
    <scope>NUCLEOTIDE SEQUENCE</scope>
    <source>
        <strain evidence="4">IBH002</strain>
    </source>
</reference>
<feature type="binding site" evidence="2">
    <location>
        <begin position="225"/>
        <end position="228"/>
    </location>
    <ligand>
        <name>dihydroxyacetone phosphate</name>
        <dbReference type="ChEBI" id="CHEBI:57642"/>
    </ligand>
</feature>
<dbReference type="PIRSF" id="PIRSF001359">
    <property type="entry name" value="F_bP_aldolase_II"/>
    <property type="match status" value="1"/>
</dbReference>
<dbReference type="GO" id="GO:0008270">
    <property type="term" value="F:zinc ion binding"/>
    <property type="evidence" value="ECO:0007669"/>
    <property type="project" value="InterPro"/>
</dbReference>
<dbReference type="SUPFAM" id="SSF51569">
    <property type="entry name" value="Aldolase"/>
    <property type="match status" value="1"/>
</dbReference>
<evidence type="ECO:0000313" key="4">
    <source>
        <dbReference type="EMBL" id="UZX29480.1"/>
    </source>
</evidence>
<feature type="binding site" evidence="2">
    <location>
        <begin position="204"/>
        <end position="206"/>
    </location>
    <ligand>
        <name>dihydroxyacetone phosphate</name>
        <dbReference type="ChEBI" id="CHEBI:57642"/>
    </ligand>
</feature>
<feature type="binding site" evidence="2">
    <location>
        <position position="175"/>
    </location>
    <ligand>
        <name>dihydroxyacetone phosphate</name>
        <dbReference type="ChEBI" id="CHEBI:57642"/>
    </ligand>
</feature>
<dbReference type="PANTHER" id="PTHR30304">
    <property type="entry name" value="D-TAGATOSE-1,6-BISPHOSPHATE ALDOLASE"/>
    <property type="match status" value="1"/>
</dbReference>
<dbReference type="InterPro" id="IPR013785">
    <property type="entry name" value="Aldolase_TIM"/>
</dbReference>
<feature type="binding site" evidence="3">
    <location>
        <position position="174"/>
    </location>
    <ligand>
        <name>Zn(2+)</name>
        <dbReference type="ChEBI" id="CHEBI:29105"/>
        <label>1</label>
        <note>catalytic</note>
    </ligand>
</feature>
<evidence type="ECO:0000313" key="5">
    <source>
        <dbReference type="Proteomes" id="UP001164557"/>
    </source>
</evidence>
<dbReference type="GO" id="GO:0009025">
    <property type="term" value="F:tagatose-bisphosphate aldolase activity"/>
    <property type="evidence" value="ECO:0007669"/>
    <property type="project" value="TreeGrafter"/>
</dbReference>
<dbReference type="InterPro" id="IPR000771">
    <property type="entry name" value="FBA_II"/>
</dbReference>
<protein>
    <submittedName>
        <fullName evidence="4">Class II fructose-bisphosphate aldolase</fullName>
    </submittedName>
</protein>
<dbReference type="GO" id="GO:0005829">
    <property type="term" value="C:cytosol"/>
    <property type="evidence" value="ECO:0007669"/>
    <property type="project" value="TreeGrafter"/>
</dbReference>
<dbReference type="Gene3D" id="3.20.20.70">
    <property type="entry name" value="Aldolase class I"/>
    <property type="match status" value="1"/>
</dbReference>
<gene>
    <name evidence="4" type="ORF">LDX53_07875</name>
</gene>
<evidence type="ECO:0000256" key="2">
    <source>
        <dbReference type="PIRSR" id="PIRSR001359-2"/>
    </source>
</evidence>
<name>A0AA47GGP5_9LACO</name>
<evidence type="ECO:0000256" key="3">
    <source>
        <dbReference type="PIRSR" id="PIRSR001359-3"/>
    </source>
</evidence>
<feature type="binding site" evidence="3">
    <location>
        <position position="203"/>
    </location>
    <ligand>
        <name>Zn(2+)</name>
        <dbReference type="ChEBI" id="CHEBI:29105"/>
        <label>1</label>
        <note>catalytic</note>
    </ligand>
</feature>
<dbReference type="CDD" id="cd00947">
    <property type="entry name" value="TBP_aldolase_IIB"/>
    <property type="match status" value="1"/>
</dbReference>
<accession>A0AA47GGP5</accession>
<feature type="binding site" evidence="3">
    <location>
        <position position="82"/>
    </location>
    <ligand>
        <name>Zn(2+)</name>
        <dbReference type="ChEBI" id="CHEBI:29105"/>
        <label>1</label>
        <note>catalytic</note>
    </ligand>
</feature>
<dbReference type="PANTHER" id="PTHR30304:SF0">
    <property type="entry name" value="D-TAGATOSE-1,6-BISPHOSPHATE ALDOLASE SUBUNIT GATY-RELATED"/>
    <property type="match status" value="1"/>
</dbReference>
<dbReference type="Proteomes" id="UP001164557">
    <property type="component" value="Chromosome"/>
</dbReference>
<feature type="active site" description="Proton donor" evidence="1">
    <location>
        <position position="81"/>
    </location>
</feature>
<keyword evidence="5" id="KW-1185">Reference proteome</keyword>